<dbReference type="SUPFAM" id="SSF88659">
    <property type="entry name" value="Sigma3 and sigma4 domains of RNA polymerase sigma factors"/>
    <property type="match status" value="1"/>
</dbReference>
<protein>
    <submittedName>
        <fullName evidence="9">RNA polymerase sigma-70 factor (ECF subfamily)</fullName>
    </submittedName>
    <submittedName>
        <fullName evidence="10">Sigma-70 family RNA polymerase sigma factor</fullName>
    </submittedName>
</protein>
<dbReference type="GO" id="GO:0016987">
    <property type="term" value="F:sigma factor activity"/>
    <property type="evidence" value="ECO:0007669"/>
    <property type="project" value="UniProtKB-KW"/>
</dbReference>
<dbReference type="GO" id="GO:0006352">
    <property type="term" value="P:DNA-templated transcription initiation"/>
    <property type="evidence" value="ECO:0007669"/>
    <property type="project" value="InterPro"/>
</dbReference>
<dbReference type="PANTHER" id="PTHR43133:SF57">
    <property type="entry name" value="RNA POLYMERASE SIGMA-70 FACTOR"/>
    <property type="match status" value="1"/>
</dbReference>
<evidence type="ECO:0000256" key="5">
    <source>
        <dbReference type="ARBA" id="ARBA00023163"/>
    </source>
</evidence>
<dbReference type="AlphaFoldDB" id="A0A7Y4P227"/>
<evidence type="ECO:0000313" key="11">
    <source>
        <dbReference type="Proteomes" id="UP000534306"/>
    </source>
</evidence>
<dbReference type="InterPro" id="IPR014284">
    <property type="entry name" value="RNA_pol_sigma-70_dom"/>
</dbReference>
<dbReference type="NCBIfam" id="TIGR02937">
    <property type="entry name" value="sigma70-ECF"/>
    <property type="match status" value="1"/>
</dbReference>
<evidence type="ECO:0000256" key="6">
    <source>
        <dbReference type="SAM" id="MobiDB-lite"/>
    </source>
</evidence>
<evidence type="ECO:0000259" key="8">
    <source>
        <dbReference type="Pfam" id="PF04545"/>
    </source>
</evidence>
<name>A0A7Y4P227_9ACTN</name>
<evidence type="ECO:0000313" key="9">
    <source>
        <dbReference type="EMBL" id="MBB6566635.1"/>
    </source>
</evidence>
<dbReference type="InterPro" id="IPR007630">
    <property type="entry name" value="RNA_pol_sigma70_r4"/>
</dbReference>
<dbReference type="Gene3D" id="1.10.10.10">
    <property type="entry name" value="Winged helix-like DNA-binding domain superfamily/Winged helix DNA-binding domain"/>
    <property type="match status" value="1"/>
</dbReference>
<evidence type="ECO:0000313" key="12">
    <source>
        <dbReference type="Proteomes" id="UP000553957"/>
    </source>
</evidence>
<evidence type="ECO:0000256" key="4">
    <source>
        <dbReference type="ARBA" id="ARBA00023125"/>
    </source>
</evidence>
<evidence type="ECO:0000313" key="10">
    <source>
        <dbReference type="EMBL" id="NOL42710.1"/>
    </source>
</evidence>
<evidence type="ECO:0000256" key="3">
    <source>
        <dbReference type="ARBA" id="ARBA00023082"/>
    </source>
</evidence>
<keyword evidence="3" id="KW-0731">Sigma factor</keyword>
<dbReference type="CDD" id="cd06171">
    <property type="entry name" value="Sigma70_r4"/>
    <property type="match status" value="1"/>
</dbReference>
<evidence type="ECO:0000259" key="7">
    <source>
        <dbReference type="Pfam" id="PF04542"/>
    </source>
</evidence>
<dbReference type="InterPro" id="IPR013325">
    <property type="entry name" value="RNA_pol_sigma_r2"/>
</dbReference>
<dbReference type="EMBL" id="JACHKF010000001">
    <property type="protein sequence ID" value="MBB6566635.1"/>
    <property type="molecule type" value="Genomic_DNA"/>
</dbReference>
<dbReference type="InterPro" id="IPR036388">
    <property type="entry name" value="WH-like_DNA-bd_sf"/>
</dbReference>
<evidence type="ECO:0000256" key="2">
    <source>
        <dbReference type="ARBA" id="ARBA00023015"/>
    </source>
</evidence>
<keyword evidence="4" id="KW-0238">DNA-binding</keyword>
<dbReference type="SUPFAM" id="SSF88946">
    <property type="entry name" value="Sigma2 domain of RNA polymerase sigma factors"/>
    <property type="match status" value="1"/>
</dbReference>
<dbReference type="Pfam" id="PF04545">
    <property type="entry name" value="Sigma70_r4"/>
    <property type="match status" value="1"/>
</dbReference>
<dbReference type="PANTHER" id="PTHR43133">
    <property type="entry name" value="RNA POLYMERASE ECF-TYPE SIGMA FACTO"/>
    <property type="match status" value="1"/>
</dbReference>
<proteinExistence type="inferred from homology"/>
<feature type="domain" description="RNA polymerase sigma-70 region 4" evidence="8">
    <location>
        <begin position="127"/>
        <end position="175"/>
    </location>
</feature>
<dbReference type="EMBL" id="JABJRC010000005">
    <property type="protein sequence ID" value="NOL42710.1"/>
    <property type="molecule type" value="Genomic_DNA"/>
</dbReference>
<dbReference type="RefSeq" id="WP_171675210.1">
    <property type="nucleotide sequence ID" value="NZ_BAAAGT010000004.1"/>
</dbReference>
<reference evidence="9 12" key="2">
    <citation type="submission" date="2020-08" db="EMBL/GenBank/DDBJ databases">
        <title>Sequencing the genomes of 1000 actinobacteria strains.</title>
        <authorList>
            <person name="Klenk H.-P."/>
        </authorList>
    </citation>
    <scope>NUCLEOTIDE SEQUENCE [LARGE SCALE GENOMIC DNA]</scope>
    <source>
        <strain evidence="9 12">DSM 15626</strain>
    </source>
</reference>
<evidence type="ECO:0000256" key="1">
    <source>
        <dbReference type="ARBA" id="ARBA00010641"/>
    </source>
</evidence>
<feature type="region of interest" description="Disordered" evidence="6">
    <location>
        <begin position="177"/>
        <end position="196"/>
    </location>
</feature>
<keyword evidence="11" id="KW-1185">Reference proteome</keyword>
<comment type="caution">
    <text evidence="10">The sequence shown here is derived from an EMBL/GenBank/DDBJ whole genome shotgun (WGS) entry which is preliminary data.</text>
</comment>
<dbReference type="GO" id="GO:0003677">
    <property type="term" value="F:DNA binding"/>
    <property type="evidence" value="ECO:0007669"/>
    <property type="project" value="UniProtKB-KW"/>
</dbReference>
<accession>A0A7Y4P227</accession>
<dbReference type="Proteomes" id="UP000534306">
    <property type="component" value="Unassembled WGS sequence"/>
</dbReference>
<gene>
    <name evidence="9" type="ORF">HNR71_002272</name>
    <name evidence="10" type="ORF">HPO96_20915</name>
</gene>
<keyword evidence="2" id="KW-0805">Transcription regulation</keyword>
<organism evidence="10 11">
    <name type="scientific">Kribbella sandramycini</name>
    <dbReference type="NCBI Taxonomy" id="60450"/>
    <lineage>
        <taxon>Bacteria</taxon>
        <taxon>Bacillati</taxon>
        <taxon>Actinomycetota</taxon>
        <taxon>Actinomycetes</taxon>
        <taxon>Propionibacteriales</taxon>
        <taxon>Kribbellaceae</taxon>
        <taxon>Kribbella</taxon>
    </lineage>
</organism>
<feature type="domain" description="RNA polymerase sigma-70 region 2" evidence="7">
    <location>
        <begin position="24"/>
        <end position="92"/>
    </location>
</feature>
<reference evidence="10 11" key="1">
    <citation type="submission" date="2020-05" db="EMBL/GenBank/DDBJ databases">
        <title>Genome sequence of Kribbella sandramycini ATCC 39419.</title>
        <authorList>
            <person name="Maclea K.S."/>
            <person name="Fair J.L."/>
        </authorList>
    </citation>
    <scope>NUCLEOTIDE SEQUENCE [LARGE SCALE GENOMIC DNA]</scope>
    <source>
        <strain evidence="10 11">ATCC 39419</strain>
    </source>
</reference>
<comment type="similarity">
    <text evidence="1">Belongs to the sigma-70 factor family. ECF subfamily.</text>
</comment>
<dbReference type="InterPro" id="IPR039425">
    <property type="entry name" value="RNA_pol_sigma-70-like"/>
</dbReference>
<dbReference type="Proteomes" id="UP000553957">
    <property type="component" value="Unassembled WGS sequence"/>
</dbReference>
<dbReference type="InterPro" id="IPR007627">
    <property type="entry name" value="RNA_pol_sigma70_r2"/>
</dbReference>
<dbReference type="Gene3D" id="1.10.1740.10">
    <property type="match status" value="1"/>
</dbReference>
<dbReference type="Pfam" id="PF04542">
    <property type="entry name" value="Sigma70_r2"/>
    <property type="match status" value="1"/>
</dbReference>
<dbReference type="InterPro" id="IPR013324">
    <property type="entry name" value="RNA_pol_sigma_r3/r4-like"/>
</dbReference>
<keyword evidence="5" id="KW-0804">Transcription</keyword>
<sequence length="196" mass="21742">MNAGEVEQLVEQAQGGDVDAFAQLYDQHVTTIFRYAYGKTSSRALAEDLTSETFVRAFRSITRRPERSLDFIAWLITIARNVVIDHHRSAWSRLAVVTDDFDPQVDQAAGPEEAAIGILGAEALRAALDRLPADQRECLLLRFYAGLSITETAQAMERTEGAIKQLQWRATNKLRGQSAAHAAFTDEPPEPRSAAR</sequence>